<organism evidence="1 2">
    <name type="scientific">Rotaria magnacalcarata</name>
    <dbReference type="NCBI Taxonomy" id="392030"/>
    <lineage>
        <taxon>Eukaryota</taxon>
        <taxon>Metazoa</taxon>
        <taxon>Spiralia</taxon>
        <taxon>Gnathifera</taxon>
        <taxon>Rotifera</taxon>
        <taxon>Eurotatoria</taxon>
        <taxon>Bdelloidea</taxon>
        <taxon>Philodinida</taxon>
        <taxon>Philodinidae</taxon>
        <taxon>Rotaria</taxon>
    </lineage>
</organism>
<proteinExistence type="predicted"/>
<sequence>ISQIISPKSTYTLSVPNSQDRYAFFASLFHEEMFSSLTTTETTKGK</sequence>
<name>A0A8S2TKC2_9BILA</name>
<evidence type="ECO:0000313" key="2">
    <source>
        <dbReference type="Proteomes" id="UP000676336"/>
    </source>
</evidence>
<evidence type="ECO:0000313" key="1">
    <source>
        <dbReference type="EMBL" id="CAF4293731.1"/>
    </source>
</evidence>
<protein>
    <submittedName>
        <fullName evidence="1">Uncharacterized protein</fullName>
    </submittedName>
</protein>
<gene>
    <name evidence="1" type="ORF">SMN809_LOCUS25788</name>
</gene>
<dbReference type="EMBL" id="CAJOBI010034932">
    <property type="protein sequence ID" value="CAF4293731.1"/>
    <property type="molecule type" value="Genomic_DNA"/>
</dbReference>
<reference evidence="1" key="1">
    <citation type="submission" date="2021-02" db="EMBL/GenBank/DDBJ databases">
        <authorList>
            <person name="Nowell W R."/>
        </authorList>
    </citation>
    <scope>NUCLEOTIDE SEQUENCE</scope>
</reference>
<dbReference type="Proteomes" id="UP000676336">
    <property type="component" value="Unassembled WGS sequence"/>
</dbReference>
<accession>A0A8S2TKC2</accession>
<comment type="caution">
    <text evidence="1">The sequence shown here is derived from an EMBL/GenBank/DDBJ whole genome shotgun (WGS) entry which is preliminary data.</text>
</comment>
<dbReference type="AlphaFoldDB" id="A0A8S2TKC2"/>
<feature type="non-terminal residue" evidence="1">
    <location>
        <position position="1"/>
    </location>
</feature>